<comment type="caution">
    <text evidence="2">The sequence shown here is derived from an EMBL/GenBank/DDBJ whole genome shotgun (WGS) entry which is preliminary data.</text>
</comment>
<name>A0ABD3IXI5_EUCGL</name>
<dbReference type="InterPro" id="IPR057207">
    <property type="entry name" value="FBXL15_LRR"/>
</dbReference>
<reference evidence="2 3" key="1">
    <citation type="submission" date="2024-11" db="EMBL/GenBank/DDBJ databases">
        <title>Chromosome-level genome assembly of Eucalyptus globulus Labill. provides insights into its genome evolution.</title>
        <authorList>
            <person name="Li X."/>
        </authorList>
    </citation>
    <scope>NUCLEOTIDE SEQUENCE [LARGE SCALE GENOMIC DNA]</scope>
    <source>
        <strain evidence="2">CL2024</strain>
        <tissue evidence="2">Fresh tender leaves</tissue>
    </source>
</reference>
<dbReference type="PANTHER" id="PTHR13318:SF176">
    <property type="entry name" value="F-BOX PROTEIN AT-B"/>
    <property type="match status" value="1"/>
</dbReference>
<dbReference type="SUPFAM" id="SSF52047">
    <property type="entry name" value="RNI-like"/>
    <property type="match status" value="1"/>
</dbReference>
<evidence type="ECO:0000259" key="1">
    <source>
        <dbReference type="Pfam" id="PF25372"/>
    </source>
</evidence>
<dbReference type="Proteomes" id="UP001634007">
    <property type="component" value="Unassembled WGS sequence"/>
</dbReference>
<proteinExistence type="predicted"/>
<dbReference type="Gene3D" id="3.80.10.10">
    <property type="entry name" value="Ribonuclease Inhibitor"/>
    <property type="match status" value="1"/>
</dbReference>
<dbReference type="PANTHER" id="PTHR13318">
    <property type="entry name" value="PARTNER OF PAIRED, ISOFORM B-RELATED"/>
    <property type="match status" value="1"/>
</dbReference>
<organism evidence="2 3">
    <name type="scientific">Eucalyptus globulus</name>
    <name type="common">Tasmanian blue gum</name>
    <dbReference type="NCBI Taxonomy" id="34317"/>
    <lineage>
        <taxon>Eukaryota</taxon>
        <taxon>Viridiplantae</taxon>
        <taxon>Streptophyta</taxon>
        <taxon>Embryophyta</taxon>
        <taxon>Tracheophyta</taxon>
        <taxon>Spermatophyta</taxon>
        <taxon>Magnoliopsida</taxon>
        <taxon>eudicotyledons</taxon>
        <taxon>Gunneridae</taxon>
        <taxon>Pentapetalae</taxon>
        <taxon>rosids</taxon>
        <taxon>malvids</taxon>
        <taxon>Myrtales</taxon>
        <taxon>Myrtaceae</taxon>
        <taxon>Myrtoideae</taxon>
        <taxon>Eucalypteae</taxon>
        <taxon>Eucalyptus</taxon>
    </lineage>
</organism>
<dbReference type="InterPro" id="IPR032675">
    <property type="entry name" value="LRR_dom_sf"/>
</dbReference>
<dbReference type="InterPro" id="IPR006553">
    <property type="entry name" value="Leu-rich_rpt_Cys-con_subtyp"/>
</dbReference>
<dbReference type="SMART" id="SM00367">
    <property type="entry name" value="LRR_CC"/>
    <property type="match status" value="4"/>
</dbReference>
<dbReference type="AlphaFoldDB" id="A0ABD3IXI5"/>
<protein>
    <recommendedName>
        <fullName evidence="1">F-box/LRR-repeat protein 15-like leucin rich repeat domain-containing protein</fullName>
    </recommendedName>
</protein>
<dbReference type="EMBL" id="JBJKBG010000010">
    <property type="protein sequence ID" value="KAL3718624.1"/>
    <property type="molecule type" value="Genomic_DNA"/>
</dbReference>
<feature type="domain" description="F-box/LRR-repeat protein 15-like leucin rich repeat" evidence="1">
    <location>
        <begin position="3"/>
        <end position="196"/>
    </location>
</feature>
<evidence type="ECO:0000313" key="3">
    <source>
        <dbReference type="Proteomes" id="UP001634007"/>
    </source>
</evidence>
<dbReference type="Pfam" id="PF25372">
    <property type="entry name" value="DUF7885"/>
    <property type="match status" value="1"/>
</dbReference>
<gene>
    <name evidence="2" type="ORF">ACJRO7_003705</name>
</gene>
<evidence type="ECO:0000313" key="2">
    <source>
        <dbReference type="EMBL" id="KAL3718624.1"/>
    </source>
</evidence>
<keyword evidence="3" id="KW-1185">Reference proteome</keyword>
<accession>A0ABD3IXI5</accession>
<sequence>MPCLLELELQDSPWKDPLLHGDLTNAGIQSLGSCDQLKSLSLSRNRQHCLTSFKRVDDMGIFLLSEGCKGLESVQLFGFSKVSNASFASLLRSCKNLKKFEVRSSQSLSGLAFHDLAEGPCSLTELRILSSNLITNETIKKLAFFSNLEVLDLSSCRNIANSSFYSLSSLKTLNTLDLAGAYITNSGMSTLGKGVRLFSVCPLEAVGW</sequence>